<organism evidence="1 2">
    <name type="scientific">Gigaspora margarita</name>
    <dbReference type="NCBI Taxonomy" id="4874"/>
    <lineage>
        <taxon>Eukaryota</taxon>
        <taxon>Fungi</taxon>
        <taxon>Fungi incertae sedis</taxon>
        <taxon>Mucoromycota</taxon>
        <taxon>Glomeromycotina</taxon>
        <taxon>Glomeromycetes</taxon>
        <taxon>Diversisporales</taxon>
        <taxon>Gigasporaceae</taxon>
        <taxon>Gigaspora</taxon>
    </lineage>
</organism>
<dbReference type="AlphaFoldDB" id="A0A8H3X3G9"/>
<proteinExistence type="predicted"/>
<comment type="caution">
    <text evidence="1">The sequence shown here is derived from an EMBL/GenBank/DDBJ whole genome shotgun (WGS) entry which is preliminary data.</text>
</comment>
<sequence length="101" mass="11855">MLENEGVYEEPSYTMSEENCDVMPEESCDVLPEENCNTMPKKSCYTMPEESCNIMLKGYDAKIIEQGITKWFEFATHLREEFNFENFQYVNALLNESKNLQ</sequence>
<keyword evidence="2" id="KW-1185">Reference proteome</keyword>
<evidence type="ECO:0000313" key="2">
    <source>
        <dbReference type="Proteomes" id="UP000439903"/>
    </source>
</evidence>
<dbReference type="Proteomes" id="UP000439903">
    <property type="component" value="Unassembled WGS sequence"/>
</dbReference>
<reference evidence="1 2" key="1">
    <citation type="journal article" date="2019" name="Environ. Microbiol.">
        <title>At the nexus of three kingdoms: the genome of the mycorrhizal fungus Gigaspora margarita provides insights into plant, endobacterial and fungal interactions.</title>
        <authorList>
            <person name="Venice F."/>
            <person name="Ghignone S."/>
            <person name="Salvioli di Fossalunga A."/>
            <person name="Amselem J."/>
            <person name="Novero M."/>
            <person name="Xianan X."/>
            <person name="Sedzielewska Toro K."/>
            <person name="Morin E."/>
            <person name="Lipzen A."/>
            <person name="Grigoriev I.V."/>
            <person name="Henrissat B."/>
            <person name="Martin F.M."/>
            <person name="Bonfante P."/>
        </authorList>
    </citation>
    <scope>NUCLEOTIDE SEQUENCE [LARGE SCALE GENOMIC DNA]</scope>
    <source>
        <strain evidence="1 2">BEG34</strain>
    </source>
</reference>
<gene>
    <name evidence="1" type="ORF">F8M41_008404</name>
</gene>
<accession>A0A8H3X3G9</accession>
<evidence type="ECO:0000313" key="1">
    <source>
        <dbReference type="EMBL" id="KAF0409286.1"/>
    </source>
</evidence>
<dbReference type="EMBL" id="WTPW01001882">
    <property type="protein sequence ID" value="KAF0409286.1"/>
    <property type="molecule type" value="Genomic_DNA"/>
</dbReference>
<protein>
    <submittedName>
        <fullName evidence="1">Uncharacterized protein</fullName>
    </submittedName>
</protein>
<name>A0A8H3X3G9_GIGMA</name>